<dbReference type="Gene3D" id="3.30.950.30">
    <property type="entry name" value="Schlafen, AAA domain"/>
    <property type="match status" value="1"/>
</dbReference>
<accession>A0ABM0LYH2</accession>
<feature type="domain" description="Schlafen AlbA-2" evidence="2">
    <location>
        <begin position="444"/>
        <end position="570"/>
    </location>
</feature>
<proteinExistence type="predicted"/>
<dbReference type="InterPro" id="IPR007421">
    <property type="entry name" value="Schlafen_AlbA_2_dom"/>
</dbReference>
<organism evidence="3 4">
    <name type="scientific">Saccoglossus kowalevskii</name>
    <name type="common">Acorn worm</name>
    <dbReference type="NCBI Taxonomy" id="10224"/>
    <lineage>
        <taxon>Eukaryota</taxon>
        <taxon>Metazoa</taxon>
        <taxon>Hemichordata</taxon>
        <taxon>Enteropneusta</taxon>
        <taxon>Harrimaniidae</taxon>
        <taxon>Saccoglossus</taxon>
    </lineage>
</organism>
<name>A0ABM0LYH2_SACKO</name>
<dbReference type="InterPro" id="IPR029684">
    <property type="entry name" value="Schlafen"/>
</dbReference>
<feature type="compositionally biased region" description="Pro residues" evidence="1">
    <location>
        <begin position="382"/>
        <end position="397"/>
    </location>
</feature>
<keyword evidence="3" id="KW-1185">Reference proteome</keyword>
<gene>
    <name evidence="4" type="primary">LOC102804229</name>
</gene>
<dbReference type="RefSeq" id="XP_006812813.1">
    <property type="nucleotide sequence ID" value="XM_006812750.1"/>
</dbReference>
<evidence type="ECO:0000313" key="4">
    <source>
        <dbReference type="RefSeq" id="XP_006812813.1"/>
    </source>
</evidence>
<dbReference type="Pfam" id="PF04326">
    <property type="entry name" value="SLFN_AlbA_2"/>
    <property type="match status" value="1"/>
</dbReference>
<evidence type="ECO:0000313" key="3">
    <source>
        <dbReference type="Proteomes" id="UP000694865"/>
    </source>
</evidence>
<feature type="compositionally biased region" description="Low complexity" evidence="1">
    <location>
        <begin position="398"/>
        <end position="422"/>
    </location>
</feature>
<dbReference type="Proteomes" id="UP000694865">
    <property type="component" value="Unplaced"/>
</dbReference>
<dbReference type="GeneID" id="102804229"/>
<dbReference type="PANTHER" id="PTHR12155">
    <property type="entry name" value="SCHLAFEN"/>
    <property type="match status" value="1"/>
</dbReference>
<reference evidence="4" key="1">
    <citation type="submission" date="2025-08" db="UniProtKB">
        <authorList>
            <consortium name="RefSeq"/>
        </authorList>
    </citation>
    <scope>IDENTIFICATION</scope>
    <source>
        <tissue evidence="4">Testes</tissue>
    </source>
</reference>
<feature type="region of interest" description="Disordered" evidence="1">
    <location>
        <begin position="196"/>
        <end position="289"/>
    </location>
</feature>
<feature type="compositionally biased region" description="Basic and acidic residues" evidence="1">
    <location>
        <begin position="198"/>
        <end position="208"/>
    </location>
</feature>
<evidence type="ECO:0000256" key="1">
    <source>
        <dbReference type="SAM" id="MobiDB-lite"/>
    </source>
</evidence>
<dbReference type="InterPro" id="IPR038461">
    <property type="entry name" value="Schlafen_AlbA_2_dom_sf"/>
</dbReference>
<protein>
    <submittedName>
        <fullName evidence="4">Uncharacterized protein LOC102804229</fullName>
    </submittedName>
</protein>
<dbReference type="PANTHER" id="PTHR12155:SF48">
    <property type="entry name" value="RRM DOMAIN-CONTAINING PROTEIN"/>
    <property type="match status" value="1"/>
</dbReference>
<feature type="region of interest" description="Disordered" evidence="1">
    <location>
        <begin position="317"/>
        <end position="432"/>
    </location>
</feature>
<feature type="compositionally biased region" description="Polar residues" evidence="1">
    <location>
        <begin position="423"/>
        <end position="432"/>
    </location>
</feature>
<feature type="compositionally biased region" description="Basic residues" evidence="1">
    <location>
        <begin position="259"/>
        <end position="273"/>
    </location>
</feature>
<evidence type="ECO:0000259" key="2">
    <source>
        <dbReference type="Pfam" id="PF04326"/>
    </source>
</evidence>
<sequence length="632" mass="70948">MAAVTPAPDWDNAIFLGNINRELEPLDVQDQVLQLLLFFGVSLSNDSLQVKYSKNSAAYIAFVNLSSSDEQKYVYENLSKDSGRLVVDTLVQDGRNLKVDYYRKLNETLPSSAVIEEHVSIVRPSTAPSSSTATTLSQGQGQLFAQEEDQLEVHGHSYQFQERRSVTRHSLVAESVRNDELGNYSMQHDQIRVTPIPLRDDYGPRPHPESQNGNQEQAEAIVSRDIATSENSDRTGANGFRNAPPPDSSIVEPCVSARTFKKRRRKRRNRSRNRQLPTSDSDTDDDRVSTGTFTVEDQQISLNNTYTLDDNEAVLATTSADRRNNSRPPSRLPQLKNRPLKTTEQLGRLKKLGPTTEASAKPHQSVGIIPKTAPHILSKPIQSPPKPSQSPPKPSQSPPKQAQLPQKRSQSPQKRSQSPPKQLTSKSKTTEGLSYSLGQKLGNENRHLEFKTGGGEYLRKILKEHISKYVCGFLNSEGGSLLIGVGDDGTVHGVHCDQMKEDRVRRDVDFVIKMFKPHIFPELYSINFIPVRNQRLGSLKVVKITVKEGISNTLYENGKGEVYIRRDGSIQGPLKAHEIKEWCRMTFSKEVDTLKKREKLLEAEIEKQKEVEAQLRIDLSKNQKNSKVCVIL</sequence>